<dbReference type="SUPFAM" id="SSF57802">
    <property type="entry name" value="Rubredoxin-like"/>
    <property type="match status" value="1"/>
</dbReference>
<dbReference type="eggNOG" id="COG0446">
    <property type="taxonomic scope" value="Bacteria"/>
</dbReference>
<evidence type="ECO:0000256" key="2">
    <source>
        <dbReference type="ARBA" id="ARBA00001974"/>
    </source>
</evidence>
<dbReference type="PROSITE" id="PS50903">
    <property type="entry name" value="RUBREDOXIN_LIKE"/>
    <property type="match status" value="1"/>
</dbReference>
<dbReference type="STRING" id="1230338.MOMA_00350"/>
<protein>
    <submittedName>
        <fullName evidence="14">Rubredoxin family protein</fullName>
    </submittedName>
</protein>
<dbReference type="GO" id="GO:0016491">
    <property type="term" value="F:oxidoreductase activity"/>
    <property type="evidence" value="ECO:0007669"/>
    <property type="project" value="InterPro"/>
</dbReference>
<keyword evidence="10" id="KW-0274">FAD</keyword>
<evidence type="ECO:0000259" key="13">
    <source>
        <dbReference type="PROSITE" id="PS50903"/>
    </source>
</evidence>
<gene>
    <name evidence="14" type="ORF">MOMA_00350</name>
</gene>
<dbReference type="PANTHER" id="PTHR43429">
    <property type="entry name" value="PYRIDINE NUCLEOTIDE-DISULFIDE OXIDOREDUCTASE DOMAIN-CONTAINING"/>
    <property type="match status" value="1"/>
</dbReference>
<evidence type="ECO:0000313" key="15">
    <source>
        <dbReference type="Proteomes" id="UP000023795"/>
    </source>
</evidence>
<evidence type="ECO:0000256" key="8">
    <source>
        <dbReference type="ARBA" id="ARBA00022630"/>
    </source>
</evidence>
<proteinExistence type="inferred from homology"/>
<dbReference type="PRINTS" id="PR00368">
    <property type="entry name" value="FADPNR"/>
</dbReference>
<keyword evidence="12" id="KW-0408">Iron</keyword>
<evidence type="ECO:0000256" key="6">
    <source>
        <dbReference type="ARBA" id="ARBA00006442"/>
    </source>
</evidence>
<dbReference type="InterPro" id="IPR018527">
    <property type="entry name" value="Rubredoxin_Fe_BS"/>
</dbReference>
<dbReference type="InterPro" id="IPR024934">
    <property type="entry name" value="Rubredoxin-like_dom"/>
</dbReference>
<feature type="domain" description="Rubredoxin-like" evidence="13">
    <location>
        <begin position="16"/>
        <end position="67"/>
    </location>
</feature>
<dbReference type="GO" id="GO:0005506">
    <property type="term" value="F:iron ion binding"/>
    <property type="evidence" value="ECO:0007669"/>
    <property type="project" value="InterPro"/>
</dbReference>
<keyword evidence="11" id="KW-0249">Electron transport</keyword>
<dbReference type="Pfam" id="PF07992">
    <property type="entry name" value="Pyr_redox_2"/>
    <property type="match status" value="1"/>
</dbReference>
<comment type="caution">
    <text evidence="14">The sequence shown here is derived from an EMBL/GenBank/DDBJ whole genome shotgun (WGS) entry which is preliminary data.</text>
</comment>
<comment type="function">
    <text evidence="3">Involved in the hydrocarbon hydroxylating system, which transfers electrons from NADH to rubredoxin reductase and then through rubredoxin to alkane 1 monooxygenase.</text>
</comment>
<evidence type="ECO:0000256" key="4">
    <source>
        <dbReference type="ARBA" id="ARBA00004933"/>
    </source>
</evidence>
<dbReference type="SUPFAM" id="SSF51905">
    <property type="entry name" value="FAD/NAD(P)-binding domain"/>
    <property type="match status" value="2"/>
</dbReference>
<evidence type="ECO:0000256" key="9">
    <source>
        <dbReference type="ARBA" id="ARBA00022723"/>
    </source>
</evidence>
<dbReference type="InterPro" id="IPR050260">
    <property type="entry name" value="FAD-bd_OxRdtase"/>
</dbReference>
<comment type="pathway">
    <text evidence="4">Hydrocarbon metabolism; alkane degradation.</text>
</comment>
<dbReference type="AlphaFoldDB" id="L2F7Q6"/>
<comment type="cofactor">
    <cofactor evidence="1">
        <name>Fe(3+)</name>
        <dbReference type="ChEBI" id="CHEBI:29034"/>
    </cofactor>
</comment>
<dbReference type="PANTHER" id="PTHR43429:SF3">
    <property type="entry name" value="NITRITE REDUCTASE [NAD(P)H]"/>
    <property type="match status" value="1"/>
</dbReference>
<keyword evidence="8" id="KW-0285">Flavoprotein</keyword>
<evidence type="ECO:0000256" key="11">
    <source>
        <dbReference type="ARBA" id="ARBA00022982"/>
    </source>
</evidence>
<dbReference type="FunFam" id="2.20.28.10:FF:000001">
    <property type="entry name" value="Rubredoxin"/>
    <property type="match status" value="1"/>
</dbReference>
<reference evidence="14 15" key="1">
    <citation type="journal article" date="2013" name="Genome Announc.">
        <title>Genome Sequence of Moraxella macacae 0408225, a Novel Bacterial Species Isolated from a Cynomolgus Macaque with Epistaxis.</title>
        <authorList>
            <person name="Ladner J.T."/>
            <person name="Whitehouse C.A."/>
            <person name="Koroleva G.I."/>
            <person name="Palacios G.F."/>
        </authorList>
    </citation>
    <scope>NUCLEOTIDE SEQUENCE [LARGE SCALE GENOMIC DNA]</scope>
    <source>
        <strain evidence="14 15">0408225</strain>
    </source>
</reference>
<comment type="similarity">
    <text evidence="6">Belongs to the FAD-dependent oxidoreductase family.</text>
</comment>
<dbReference type="PATRIC" id="fig|1230338.3.peg.68"/>
<comment type="cofactor">
    <cofactor evidence="2">
        <name>FAD</name>
        <dbReference type="ChEBI" id="CHEBI:57692"/>
    </cofactor>
</comment>
<evidence type="ECO:0000256" key="3">
    <source>
        <dbReference type="ARBA" id="ARBA00002792"/>
    </source>
</evidence>
<dbReference type="OrthoDB" id="9808980at2"/>
<dbReference type="CDD" id="cd00730">
    <property type="entry name" value="rubredoxin"/>
    <property type="match status" value="1"/>
</dbReference>
<dbReference type="InterPro" id="IPR036188">
    <property type="entry name" value="FAD/NAD-bd_sf"/>
</dbReference>
<organism evidence="14 15">
    <name type="scientific">Moraxella macacae 0408225</name>
    <dbReference type="NCBI Taxonomy" id="1230338"/>
    <lineage>
        <taxon>Bacteria</taxon>
        <taxon>Pseudomonadati</taxon>
        <taxon>Pseudomonadota</taxon>
        <taxon>Gammaproteobacteria</taxon>
        <taxon>Moraxellales</taxon>
        <taxon>Moraxellaceae</taxon>
        <taxon>Moraxella</taxon>
    </lineage>
</organism>
<dbReference type="PROSITE" id="PS00202">
    <property type="entry name" value="RUBREDOXIN"/>
    <property type="match status" value="1"/>
</dbReference>
<dbReference type="Pfam" id="PF00301">
    <property type="entry name" value="Rubredoxin"/>
    <property type="match status" value="1"/>
</dbReference>
<dbReference type="RefSeq" id="WP_009501192.1">
    <property type="nucleotide sequence ID" value="NZ_ANIN01000001.1"/>
</dbReference>
<dbReference type="eggNOG" id="COG1773">
    <property type="taxonomic scope" value="Bacteria"/>
</dbReference>
<evidence type="ECO:0000256" key="5">
    <source>
        <dbReference type="ARBA" id="ARBA00005337"/>
    </source>
</evidence>
<accession>L2F7Q6</accession>
<dbReference type="InterPro" id="IPR023753">
    <property type="entry name" value="FAD/NAD-binding_dom"/>
</dbReference>
<name>L2F7Q6_9GAMM</name>
<evidence type="ECO:0000256" key="12">
    <source>
        <dbReference type="ARBA" id="ARBA00023004"/>
    </source>
</evidence>
<dbReference type="PRINTS" id="PR00163">
    <property type="entry name" value="RUBREDOXIN"/>
</dbReference>
<dbReference type="InterPro" id="IPR024935">
    <property type="entry name" value="Rubredoxin_dom"/>
</dbReference>
<keyword evidence="7" id="KW-0813">Transport</keyword>
<dbReference type="Gene3D" id="3.50.50.60">
    <property type="entry name" value="FAD/NAD(P)-binding domain"/>
    <property type="match status" value="2"/>
</dbReference>
<dbReference type="PRINTS" id="PR00411">
    <property type="entry name" value="PNDRDTASEI"/>
</dbReference>
<dbReference type="Gene3D" id="2.20.28.10">
    <property type="match status" value="1"/>
</dbReference>
<comment type="similarity">
    <text evidence="5">Belongs to the rubredoxin family.</text>
</comment>
<evidence type="ECO:0000313" key="14">
    <source>
        <dbReference type="EMBL" id="ELA08816.1"/>
    </source>
</evidence>
<dbReference type="EMBL" id="ANIN01000001">
    <property type="protein sequence ID" value="ELA08816.1"/>
    <property type="molecule type" value="Genomic_DNA"/>
</dbReference>
<evidence type="ECO:0000256" key="1">
    <source>
        <dbReference type="ARBA" id="ARBA00001965"/>
    </source>
</evidence>
<evidence type="ECO:0000256" key="10">
    <source>
        <dbReference type="ARBA" id="ARBA00022827"/>
    </source>
</evidence>
<keyword evidence="15" id="KW-1185">Reference proteome</keyword>
<dbReference type="Proteomes" id="UP000023795">
    <property type="component" value="Unassembled WGS sequence"/>
</dbReference>
<sequence>MNTDKHDNPTDGRGNWRQFLCRACGWIYDEKTGDPDSGLPAGTRFEDIPDDWVCPLCGVSKRDFEPFEKRQIAIDKPSVNPLTDSNGVLVIGGGTAGWSVIEALRKLDKNLPITLITADSGDRYMKPQLSIAISQNKTADDLIQKSAKDLSESLDIGLVAHTFVIHIDSNKKQVRTTRGDFDYQQLILALGATPNLPTSLPPDSVWRVNHVDMFAKLQQKLHAKPNQHIAIIGAGMIGVEIAEDIAKSGHNVTLINRDNLPLAEVLPPLAAERIKNALIAQNINYLGNTVVEQVNDFSEKGNTKYHICLSNNQLTCDHIIASTGLKLDERLPKRANLSYLPQGIVVDENTLQTSNPDIFAIGDCIAINGQECRFVAPLREQAATIAHQILDLKHDGYQHKTPVIRLKNKSFSLTVTGDIDKQQGWQLVENTDNLLILHQKNGDNIRAKIELKH</sequence>
<evidence type="ECO:0000256" key="7">
    <source>
        <dbReference type="ARBA" id="ARBA00022448"/>
    </source>
</evidence>
<keyword evidence="9" id="KW-0479">Metal-binding</keyword>